<dbReference type="InterPro" id="IPR036582">
    <property type="entry name" value="Mao_N_sf"/>
</dbReference>
<dbReference type="EMBL" id="FNNG01000013">
    <property type="protein sequence ID" value="SDX58412.1"/>
    <property type="molecule type" value="Genomic_DNA"/>
</dbReference>
<evidence type="ECO:0000313" key="3">
    <source>
        <dbReference type="EMBL" id="SDX58412.1"/>
    </source>
</evidence>
<keyword evidence="1" id="KW-0732">Signal</keyword>
<evidence type="ECO:0000313" key="4">
    <source>
        <dbReference type="Proteomes" id="UP000198828"/>
    </source>
</evidence>
<gene>
    <name evidence="3" type="ORF">SAMN05660923_02568</name>
</gene>
<feature type="chain" id="PRO_5011558501" evidence="1">
    <location>
        <begin position="24"/>
        <end position="216"/>
    </location>
</feature>
<dbReference type="InterPro" id="IPR012854">
    <property type="entry name" value="Cu_amine_oxidase-like_N"/>
</dbReference>
<reference evidence="3 4" key="1">
    <citation type="submission" date="2016-10" db="EMBL/GenBank/DDBJ databases">
        <authorList>
            <person name="de Groot N.N."/>
        </authorList>
    </citation>
    <scope>NUCLEOTIDE SEQUENCE [LARGE SCALE GENOMIC DNA]</scope>
    <source>
        <strain evidence="3 4">DSM 23310</strain>
    </source>
</reference>
<evidence type="ECO:0000256" key="1">
    <source>
        <dbReference type="SAM" id="SignalP"/>
    </source>
</evidence>
<proteinExistence type="predicted"/>
<feature type="domain" description="Copper amine oxidase-like N-terminal" evidence="2">
    <location>
        <begin position="25"/>
        <end position="81"/>
    </location>
</feature>
<dbReference type="RefSeq" id="WP_093754317.1">
    <property type="nucleotide sequence ID" value="NZ_FNNG01000013.1"/>
</dbReference>
<dbReference type="Gene3D" id="3.30.457.10">
    <property type="entry name" value="Copper amine oxidase-like, N-terminal domain"/>
    <property type="match status" value="1"/>
</dbReference>
<protein>
    <submittedName>
        <fullName evidence="3">Copper amine oxidase N-terminal domain-containing protein</fullName>
    </submittedName>
</protein>
<dbReference type="OrthoDB" id="2379109at2"/>
<feature type="signal peptide" evidence="1">
    <location>
        <begin position="1"/>
        <end position="23"/>
    </location>
</feature>
<dbReference type="Pfam" id="PF07833">
    <property type="entry name" value="Cu_amine_oxidN1"/>
    <property type="match status" value="1"/>
</dbReference>
<dbReference type="Proteomes" id="UP000198828">
    <property type="component" value="Unassembled WGS sequence"/>
</dbReference>
<evidence type="ECO:0000259" key="2">
    <source>
        <dbReference type="Pfam" id="PF07833"/>
    </source>
</evidence>
<name>A0A1H3CW19_9FIRM</name>
<accession>A0A1H3CW19</accession>
<dbReference type="AlphaFoldDB" id="A0A1H3CW19"/>
<sequence>MKNFVKGFLVATLIFAVTLTGFAASKKQTIEVELNPATIYVEGELKEVDHFIYKGTTYVPLRALSEALGVEVSWDGEEKVIDLYYLEPREYSILTFAGVALTSITDMDGSLDNVFEEIKEDITRFLNDLEALDLANNHMDVDTFIELQDRRSEIEDRLYTESLNVSYRTPIYYTLEVLDNIEMALIRSRHGENPERIRNNLEKAKEYVEFLSVLGF</sequence>
<dbReference type="SUPFAM" id="SSF55383">
    <property type="entry name" value="Copper amine oxidase, domain N"/>
    <property type="match status" value="1"/>
</dbReference>
<keyword evidence="4" id="KW-1185">Reference proteome</keyword>
<organism evidence="3 4">
    <name type="scientific">Tepidimicrobium xylanilyticum</name>
    <dbReference type="NCBI Taxonomy" id="1123352"/>
    <lineage>
        <taxon>Bacteria</taxon>
        <taxon>Bacillati</taxon>
        <taxon>Bacillota</taxon>
        <taxon>Tissierellia</taxon>
        <taxon>Tissierellales</taxon>
        <taxon>Tepidimicrobiaceae</taxon>
        <taxon>Tepidimicrobium</taxon>
    </lineage>
</organism>